<sequence length="134" mass="16050">MNIHIDDIPLSIEDIPDLSIIQYHVVRNSYENGVYGDCSQECEDSVSFQIYLYPDVILRHPVVYISVKGTKNKDKEIYLGDLYLPFRVFEQQFECRSRMPEFEVIYPDQFRQELTWLLLKHKEVIQKMDNWLIT</sequence>
<proteinExistence type="predicted"/>
<protein>
    <submittedName>
        <fullName evidence="1">Uncharacterized protein</fullName>
    </submittedName>
</protein>
<dbReference type="AlphaFoldDB" id="A0AAE3QN13"/>
<accession>A0AAE3QN13</accession>
<organism evidence="1 2">
    <name type="scientific">Xanthocytophaga flava</name>
    <dbReference type="NCBI Taxonomy" id="3048013"/>
    <lineage>
        <taxon>Bacteria</taxon>
        <taxon>Pseudomonadati</taxon>
        <taxon>Bacteroidota</taxon>
        <taxon>Cytophagia</taxon>
        <taxon>Cytophagales</taxon>
        <taxon>Rhodocytophagaceae</taxon>
        <taxon>Xanthocytophaga</taxon>
    </lineage>
</organism>
<evidence type="ECO:0000313" key="2">
    <source>
        <dbReference type="Proteomes" id="UP001241110"/>
    </source>
</evidence>
<reference evidence="1" key="1">
    <citation type="submission" date="2023-05" db="EMBL/GenBank/DDBJ databases">
        <authorList>
            <person name="Zhang X."/>
        </authorList>
    </citation>
    <scope>NUCLEOTIDE SEQUENCE</scope>
    <source>
        <strain evidence="1">YF14B1</strain>
    </source>
</reference>
<dbReference type="EMBL" id="JASJOS010000005">
    <property type="protein sequence ID" value="MDJ1481656.1"/>
    <property type="molecule type" value="Genomic_DNA"/>
</dbReference>
<comment type="caution">
    <text evidence="1">The sequence shown here is derived from an EMBL/GenBank/DDBJ whole genome shotgun (WGS) entry which is preliminary data.</text>
</comment>
<dbReference type="RefSeq" id="WP_313979715.1">
    <property type="nucleotide sequence ID" value="NZ_JASJOS010000005.1"/>
</dbReference>
<name>A0AAE3QN13_9BACT</name>
<dbReference type="Proteomes" id="UP001241110">
    <property type="component" value="Unassembled WGS sequence"/>
</dbReference>
<gene>
    <name evidence="1" type="ORF">QNI16_14240</name>
</gene>
<evidence type="ECO:0000313" key="1">
    <source>
        <dbReference type="EMBL" id="MDJ1481656.1"/>
    </source>
</evidence>